<feature type="binding site" evidence="15">
    <location>
        <position position="58"/>
    </location>
    <ligand>
        <name>Mg(2+)</name>
        <dbReference type="ChEBI" id="CHEBI:18420"/>
    </ligand>
</feature>
<evidence type="ECO:0000256" key="9">
    <source>
        <dbReference type="ARBA" id="ARBA00022833"/>
    </source>
</evidence>
<name>A0A8B8EFW6_CRAVI</name>
<dbReference type="GO" id="GO:0046872">
    <property type="term" value="F:metal ion binding"/>
    <property type="evidence" value="ECO:0007669"/>
    <property type="project" value="UniProtKB-KW"/>
</dbReference>
<reference evidence="20" key="1">
    <citation type="submission" date="2025-08" db="UniProtKB">
        <authorList>
            <consortium name="RefSeq"/>
        </authorList>
    </citation>
    <scope>IDENTIFICATION</scope>
    <source>
        <tissue evidence="20">Whole sample</tissue>
    </source>
</reference>
<feature type="active site" description="Phosphoserine intermediate" evidence="14">
    <location>
        <position position="108"/>
    </location>
</feature>
<evidence type="ECO:0000313" key="19">
    <source>
        <dbReference type="Proteomes" id="UP000694844"/>
    </source>
</evidence>
<evidence type="ECO:0000256" key="17">
    <source>
        <dbReference type="RuleBase" id="RU003947"/>
    </source>
</evidence>
<dbReference type="GO" id="GO:0098552">
    <property type="term" value="C:side of membrane"/>
    <property type="evidence" value="ECO:0007669"/>
    <property type="project" value="UniProtKB-KW"/>
</dbReference>
<evidence type="ECO:0000256" key="11">
    <source>
        <dbReference type="ARBA" id="ARBA00023136"/>
    </source>
</evidence>
<dbReference type="InterPro" id="IPR001952">
    <property type="entry name" value="Alkaline_phosphatase"/>
</dbReference>
<feature type="binding site" evidence="15">
    <location>
        <position position="339"/>
    </location>
    <ligand>
        <name>Zn(2+)</name>
        <dbReference type="ChEBI" id="CHEBI:29105"/>
        <label>2</label>
    </ligand>
</feature>
<feature type="binding site" evidence="15">
    <location>
        <position position="169"/>
    </location>
    <ligand>
        <name>Mg(2+)</name>
        <dbReference type="ChEBI" id="CHEBI:18420"/>
    </ligand>
</feature>
<keyword evidence="19" id="KW-1185">Reference proteome</keyword>
<keyword evidence="9 15" id="KW-0862">Zinc</keyword>
<dbReference type="SMART" id="SM00098">
    <property type="entry name" value="alkPPc"/>
    <property type="match status" value="1"/>
</dbReference>
<keyword evidence="8 17" id="KW-0378">Hydrolase</keyword>
<keyword evidence="5" id="KW-0597">Phosphoprotein</keyword>
<dbReference type="Pfam" id="PF00245">
    <property type="entry name" value="Alk_phosphatase"/>
    <property type="match status" value="1"/>
</dbReference>
<evidence type="ECO:0000256" key="5">
    <source>
        <dbReference type="ARBA" id="ARBA00022553"/>
    </source>
</evidence>
<feature type="binding site" evidence="15">
    <location>
        <position position="171"/>
    </location>
    <ligand>
        <name>Mg(2+)</name>
        <dbReference type="ChEBI" id="CHEBI:18420"/>
    </ligand>
</feature>
<comment type="cofactor">
    <cofactor evidence="15">
        <name>Zn(2+)</name>
        <dbReference type="ChEBI" id="CHEBI:29105"/>
    </cofactor>
    <text evidence="15">Binds 2 Zn(2+) ions.</text>
</comment>
<dbReference type="RefSeq" id="XP_022338383.1">
    <property type="nucleotide sequence ID" value="XM_022482675.1"/>
</dbReference>
<dbReference type="PROSITE" id="PS00123">
    <property type="entry name" value="ALKALINE_PHOSPHATASE"/>
    <property type="match status" value="1"/>
</dbReference>
<dbReference type="Gene3D" id="3.40.720.10">
    <property type="entry name" value="Alkaline Phosphatase, subunit A"/>
    <property type="match status" value="1"/>
</dbReference>
<evidence type="ECO:0000256" key="2">
    <source>
        <dbReference type="ARBA" id="ARBA00005984"/>
    </source>
</evidence>
<evidence type="ECO:0000313" key="20">
    <source>
        <dbReference type="RefSeq" id="XP_022338383.1"/>
    </source>
</evidence>
<feature type="binding site" evidence="15">
    <location>
        <position position="330"/>
    </location>
    <ligand>
        <name>Mg(2+)</name>
        <dbReference type="ChEBI" id="CHEBI:18420"/>
    </ligand>
</feature>
<keyword evidence="12" id="KW-0325">Glycoprotein</keyword>
<keyword evidence="13" id="KW-0449">Lipoprotein</keyword>
<organism evidence="19 20">
    <name type="scientific">Crassostrea virginica</name>
    <name type="common">Eastern oyster</name>
    <dbReference type="NCBI Taxonomy" id="6565"/>
    <lineage>
        <taxon>Eukaryota</taxon>
        <taxon>Metazoa</taxon>
        <taxon>Spiralia</taxon>
        <taxon>Lophotrochozoa</taxon>
        <taxon>Mollusca</taxon>
        <taxon>Bivalvia</taxon>
        <taxon>Autobranchia</taxon>
        <taxon>Pteriomorphia</taxon>
        <taxon>Ostreida</taxon>
        <taxon>Ostreoidea</taxon>
        <taxon>Ostreidae</taxon>
        <taxon>Crassostrea</taxon>
    </lineage>
</organism>
<dbReference type="CDD" id="cd16012">
    <property type="entry name" value="ALP"/>
    <property type="match status" value="1"/>
</dbReference>
<evidence type="ECO:0000256" key="12">
    <source>
        <dbReference type="ARBA" id="ARBA00023180"/>
    </source>
</evidence>
<evidence type="ECO:0000256" key="14">
    <source>
        <dbReference type="PIRSR" id="PIRSR601952-1"/>
    </source>
</evidence>
<feature type="binding site" evidence="15">
    <location>
        <position position="377"/>
    </location>
    <ligand>
        <name>Zn(2+)</name>
        <dbReference type="ChEBI" id="CHEBI:29105"/>
        <label>2</label>
    </ligand>
</feature>
<feature type="binding site" evidence="15">
    <location>
        <position position="446"/>
    </location>
    <ligand>
        <name>Zn(2+)</name>
        <dbReference type="ChEBI" id="CHEBI:29105"/>
        <label>2</label>
    </ligand>
</feature>
<dbReference type="GO" id="GO:0005886">
    <property type="term" value="C:plasma membrane"/>
    <property type="evidence" value="ECO:0007669"/>
    <property type="project" value="UniProtKB-SubCell"/>
</dbReference>
<dbReference type="PROSITE" id="PS51257">
    <property type="entry name" value="PROKAR_LIPOPROTEIN"/>
    <property type="match status" value="1"/>
</dbReference>
<evidence type="ECO:0000256" key="1">
    <source>
        <dbReference type="ARBA" id="ARBA00004609"/>
    </source>
</evidence>
<keyword evidence="11" id="KW-0472">Membrane</keyword>
<evidence type="ECO:0000256" key="16">
    <source>
        <dbReference type="RuleBase" id="RU003946"/>
    </source>
</evidence>
<evidence type="ECO:0000256" key="6">
    <source>
        <dbReference type="ARBA" id="ARBA00022622"/>
    </source>
</evidence>
<keyword evidence="7 15" id="KW-0479">Metal-binding</keyword>
<keyword evidence="4" id="KW-1003">Cell membrane</keyword>
<feature type="binding site" evidence="15">
    <location>
        <position position="335"/>
    </location>
    <ligand>
        <name>Zn(2+)</name>
        <dbReference type="ChEBI" id="CHEBI:29105"/>
        <label>2</label>
    </ligand>
</feature>
<dbReference type="AlphaFoldDB" id="A0A8B8EFW6"/>
<dbReference type="GO" id="GO:0004035">
    <property type="term" value="F:alkaline phosphatase activity"/>
    <property type="evidence" value="ECO:0007669"/>
    <property type="project" value="UniProtKB-EC"/>
</dbReference>
<comment type="subcellular location">
    <subcellularLocation>
        <location evidence="1">Cell membrane</location>
        <topology evidence="1">Lipid-anchor</topology>
        <topology evidence="1">GPI-anchor</topology>
    </subcellularLocation>
</comment>
<dbReference type="FunFam" id="3.40.720.10:FF:000008">
    <property type="entry name" value="Alkaline phosphatase"/>
    <property type="match status" value="1"/>
</dbReference>
<evidence type="ECO:0000256" key="18">
    <source>
        <dbReference type="SAM" id="SignalP"/>
    </source>
</evidence>
<dbReference type="InterPro" id="IPR017850">
    <property type="entry name" value="Alkaline_phosphatase_core_sf"/>
</dbReference>
<feature type="chain" id="PRO_5034335761" description="Alkaline phosphatase" evidence="18">
    <location>
        <begin position="24"/>
        <end position="518"/>
    </location>
</feature>
<feature type="binding site" evidence="15">
    <location>
        <position position="58"/>
    </location>
    <ligand>
        <name>Zn(2+)</name>
        <dbReference type="ChEBI" id="CHEBI:29105"/>
        <label>2</label>
    </ligand>
</feature>
<feature type="binding site" evidence="15">
    <location>
        <position position="376"/>
    </location>
    <ligand>
        <name>Zn(2+)</name>
        <dbReference type="ChEBI" id="CHEBI:29105"/>
        <label>2</label>
    </ligand>
</feature>
<proteinExistence type="inferred from homology"/>
<dbReference type="GeneID" id="111133932"/>
<dbReference type="Proteomes" id="UP000694844">
    <property type="component" value="Chromosome 5"/>
</dbReference>
<evidence type="ECO:0000256" key="15">
    <source>
        <dbReference type="PIRSR" id="PIRSR601952-2"/>
    </source>
</evidence>
<accession>A0A8B8EFW6</accession>
<evidence type="ECO:0000256" key="4">
    <source>
        <dbReference type="ARBA" id="ARBA00022475"/>
    </source>
</evidence>
<sequence>MSNYRAFVFFLGLLSCLVRSTQQDAEFWNSMAQENLKRLLQKQWNTNVAKNVILFVGDGMGISTVTAARIYKGQRQNRTGEESKLVFEEFPETGLIKTYSVNEQVPDSAGTATAFLCGVKAQSGVLGVDDTATYNNCSSTLGAEVDSILRMSKQKGKSVGIVTTTRLTHATPGAAYSHSASRSWEGSFHMEEESVDPRCTDIAYQLIMNNSDIDVLMGGGRRFFLSENKTDPELNYTSYYQRKDLDLVDEWLRRKQEENVTHSYVWNNMGFNAINPQTTDYVLGLFESSHMDYEYRRDSGPSGEPSLAEMTKKAIEILSRNDNGFFLLVEGGRIDHGHHATQAHVALLETVMFDNAVQVAKEMTNDDDTLLVVTADHSHAFMMAGYPSRGNDILGVVDTEIGEDEMPYTTLTYGNGPQQRRNLTGVDTTSFTFRQSGVVPLSSETHAGEDIPIYATGPMSHLFVGTHEQNYIAHVLAYASCVGPYPGRCDSPSVTGSAPSGSVISFFLLFLSIILCTS</sequence>
<evidence type="ECO:0000256" key="7">
    <source>
        <dbReference type="ARBA" id="ARBA00022723"/>
    </source>
</evidence>
<keyword evidence="6" id="KW-0336">GPI-anchor</keyword>
<evidence type="ECO:0000256" key="10">
    <source>
        <dbReference type="ARBA" id="ARBA00022842"/>
    </source>
</evidence>
<dbReference type="SUPFAM" id="SSF53649">
    <property type="entry name" value="Alkaline phosphatase-like"/>
    <property type="match status" value="1"/>
</dbReference>
<dbReference type="InterPro" id="IPR018299">
    <property type="entry name" value="Alkaline_phosphatase_AS"/>
</dbReference>
<comment type="cofactor">
    <cofactor evidence="15">
        <name>Mg(2+)</name>
        <dbReference type="ChEBI" id="CHEBI:18420"/>
    </cofactor>
    <text evidence="15">Binds 1 Mg(2+) ion.</text>
</comment>
<evidence type="ECO:0000256" key="13">
    <source>
        <dbReference type="ARBA" id="ARBA00023288"/>
    </source>
</evidence>
<gene>
    <name evidence="20" type="primary">LOC111133932</name>
</gene>
<evidence type="ECO:0000256" key="8">
    <source>
        <dbReference type="ARBA" id="ARBA00022801"/>
    </source>
</evidence>
<dbReference type="EC" id="3.1.3.1" evidence="3 17"/>
<comment type="similarity">
    <text evidence="2 16">Belongs to the alkaline phosphatase family.</text>
</comment>
<keyword evidence="10 15" id="KW-0460">Magnesium</keyword>
<evidence type="ECO:0000256" key="3">
    <source>
        <dbReference type="ARBA" id="ARBA00012647"/>
    </source>
</evidence>
<dbReference type="PRINTS" id="PR00113">
    <property type="entry name" value="ALKPHPHTASE"/>
</dbReference>
<dbReference type="OrthoDB" id="5818554at2759"/>
<dbReference type="KEGG" id="cvn:111133932"/>
<comment type="catalytic activity">
    <reaction evidence="17">
        <text>a phosphate monoester + H2O = an alcohol + phosphate</text>
        <dbReference type="Rhea" id="RHEA:15017"/>
        <dbReference type="ChEBI" id="CHEBI:15377"/>
        <dbReference type="ChEBI" id="CHEBI:30879"/>
        <dbReference type="ChEBI" id="CHEBI:43474"/>
        <dbReference type="ChEBI" id="CHEBI:67140"/>
        <dbReference type="EC" id="3.1.3.1"/>
    </reaction>
</comment>
<feature type="signal peptide" evidence="18">
    <location>
        <begin position="1"/>
        <end position="23"/>
    </location>
</feature>
<protein>
    <recommendedName>
        <fullName evidence="3 17">Alkaline phosphatase</fullName>
        <ecNumber evidence="3 17">3.1.3.1</ecNumber>
    </recommendedName>
</protein>
<dbReference type="PANTHER" id="PTHR11596:SF5">
    <property type="entry name" value="ALKALINE PHOSPHATASE"/>
    <property type="match status" value="1"/>
</dbReference>
<dbReference type="PANTHER" id="PTHR11596">
    <property type="entry name" value="ALKALINE PHOSPHATASE"/>
    <property type="match status" value="1"/>
</dbReference>
<keyword evidence="18" id="KW-0732">Signal</keyword>